<dbReference type="PANTHER" id="PTHR47439:SF1">
    <property type="entry name" value="ACID PHOSPHATASE"/>
    <property type="match status" value="1"/>
</dbReference>
<reference evidence="4 5" key="1">
    <citation type="submission" date="2021-08" db="EMBL/GenBank/DDBJ databases">
        <title>complete genome sequencing of Deefgea sp. D25.</title>
        <authorList>
            <person name="Bae J.-W."/>
            <person name="Gim D.-H."/>
        </authorList>
    </citation>
    <scope>NUCLEOTIDE SEQUENCE [LARGE SCALE GENOMIC DNA]</scope>
    <source>
        <strain evidence="4 5">D25</strain>
    </source>
</reference>
<dbReference type="Gene3D" id="3.40.50.2300">
    <property type="match status" value="1"/>
</dbReference>
<keyword evidence="5" id="KW-1185">Reference proteome</keyword>
<dbReference type="EMBL" id="CP081150">
    <property type="protein sequence ID" value="QZA79462.1"/>
    <property type="molecule type" value="Genomic_DNA"/>
</dbReference>
<dbReference type="CDD" id="cd16343">
    <property type="entry name" value="LMWPTP"/>
    <property type="match status" value="1"/>
</dbReference>
<dbReference type="InterPro" id="IPR017867">
    <property type="entry name" value="Tyr_phospatase_low_mol_wt"/>
</dbReference>
<dbReference type="Pfam" id="PF01451">
    <property type="entry name" value="LMWPc"/>
    <property type="match status" value="1"/>
</dbReference>
<proteinExistence type="inferred from homology"/>
<organism evidence="4 5">
    <name type="scientific">Deefgea tanakiae</name>
    <dbReference type="NCBI Taxonomy" id="2865840"/>
    <lineage>
        <taxon>Bacteria</taxon>
        <taxon>Pseudomonadati</taxon>
        <taxon>Pseudomonadota</taxon>
        <taxon>Betaproteobacteria</taxon>
        <taxon>Neisseriales</taxon>
        <taxon>Chitinibacteraceae</taxon>
        <taxon>Deefgea</taxon>
    </lineage>
</organism>
<evidence type="ECO:0000259" key="3">
    <source>
        <dbReference type="SMART" id="SM00226"/>
    </source>
</evidence>
<dbReference type="SUPFAM" id="SSF52788">
    <property type="entry name" value="Phosphotyrosine protein phosphatases I"/>
    <property type="match status" value="1"/>
</dbReference>
<evidence type="ECO:0000256" key="2">
    <source>
        <dbReference type="ARBA" id="ARBA00022801"/>
    </source>
</evidence>
<dbReference type="InterPro" id="IPR052995">
    <property type="entry name" value="LMW-PTP"/>
</dbReference>
<feature type="domain" description="Phosphotyrosine protein phosphatase I" evidence="3">
    <location>
        <begin position="2"/>
        <end position="146"/>
    </location>
</feature>
<comment type="similarity">
    <text evidence="1">Belongs to the low molecular weight phosphotyrosine protein phosphatase family.</text>
</comment>
<dbReference type="PANTHER" id="PTHR47439">
    <property type="entry name" value="LOW MOLECULAR WEIGHT PHOSPHOTYROSINE PROTEIN PHOSPHATASE-RELATED"/>
    <property type="match status" value="1"/>
</dbReference>
<dbReference type="InterPro" id="IPR023485">
    <property type="entry name" value="Ptyr_pPase"/>
</dbReference>
<dbReference type="InterPro" id="IPR036196">
    <property type="entry name" value="Ptyr_pPase_sf"/>
</dbReference>
<dbReference type="Proteomes" id="UP000825679">
    <property type="component" value="Chromosome"/>
</dbReference>
<name>A0ABX8ZA51_9NEIS</name>
<protein>
    <submittedName>
        <fullName evidence="4">Low molecular weight phosphotyrosine protein phosphatase</fullName>
    </submittedName>
</protein>
<evidence type="ECO:0000256" key="1">
    <source>
        <dbReference type="ARBA" id="ARBA00011063"/>
    </source>
</evidence>
<accession>A0ABX8ZA51</accession>
<dbReference type="SMART" id="SM00226">
    <property type="entry name" value="LMWPc"/>
    <property type="match status" value="1"/>
</dbReference>
<evidence type="ECO:0000313" key="4">
    <source>
        <dbReference type="EMBL" id="QZA79462.1"/>
    </source>
</evidence>
<sequence>MVCTGNICRSPTADGVLRHLITEQRLTNQIEVDSAGTQSYHVGEAPDRRSQKHALRRGYDLSNLRARQMKSTDYAEYDLILAMDRSHLNYLKQYCPVEYQEKLKLFLSFTAQTTEQEVPDPYYGGDQGFEHVLDLVEDACQGVLQSILKTR</sequence>
<keyword evidence="2" id="KW-0378">Hydrolase</keyword>
<gene>
    <name evidence="4" type="ORF">K4H28_06760</name>
</gene>
<dbReference type="PRINTS" id="PR00719">
    <property type="entry name" value="LMWPTPASE"/>
</dbReference>
<evidence type="ECO:0000313" key="5">
    <source>
        <dbReference type="Proteomes" id="UP000825679"/>
    </source>
</evidence>